<comment type="caution">
    <text evidence="1">The sequence shown here is derived from an EMBL/GenBank/DDBJ whole genome shotgun (WGS) entry which is preliminary data.</text>
</comment>
<dbReference type="Gene3D" id="2.60.40.1120">
    <property type="entry name" value="Carboxypeptidase-like, regulatory domain"/>
    <property type="match status" value="1"/>
</dbReference>
<evidence type="ECO:0000313" key="1">
    <source>
        <dbReference type="EMBL" id="MDT0294477.1"/>
    </source>
</evidence>
<evidence type="ECO:0000313" key="2">
    <source>
        <dbReference type="Proteomes" id="UP001182991"/>
    </source>
</evidence>
<dbReference type="SUPFAM" id="SSF56935">
    <property type="entry name" value="Porins"/>
    <property type="match status" value="1"/>
</dbReference>
<accession>A0ABU2KIG3</accession>
<gene>
    <name evidence="1" type="ORF">RLT85_07505</name>
</gene>
<protein>
    <submittedName>
        <fullName evidence="1">Carboxypeptidase-like regulatory domain-containing protein</fullName>
    </submittedName>
</protein>
<name>A0ABU2KIG3_9FLAO</name>
<dbReference type="RefSeq" id="WP_311401411.1">
    <property type="nucleotide sequence ID" value="NZ_JAVRBG010000006.1"/>
</dbReference>
<proteinExistence type="predicted"/>
<keyword evidence="2" id="KW-1185">Reference proteome</keyword>
<dbReference type="Proteomes" id="UP001182991">
    <property type="component" value="Unassembled WGS sequence"/>
</dbReference>
<dbReference type="EMBL" id="JAVRBG010000006">
    <property type="protein sequence ID" value="MDT0294477.1"/>
    <property type="molecule type" value="Genomic_DNA"/>
</dbReference>
<reference evidence="2" key="1">
    <citation type="submission" date="2023-07" db="EMBL/GenBank/DDBJ databases">
        <title>Isolating and identifying novel microbial strains from the Mariana Trench.</title>
        <authorList>
            <person name="Fu H."/>
        </authorList>
    </citation>
    <scope>NUCLEOTIDE SEQUENCE [LARGE SCALE GENOMIC DNA]</scope>
    <source>
        <strain evidence="2">T-y2</strain>
    </source>
</reference>
<sequence length="865" mass="100213">MPFYLFSYSQNKVSGYVKVNDAGIEGGSVKVLTSENNILHYTYTEKNGFYQITFNANVKELKLSASSLGYKNEIKTINFASEDELNVDFNLEEETSVLNEVVLKFNQKIKINRDTTTIAVNSYKTGTEQTIEDVLKNLPGIQVLENGTIKAHGKPIQKLLIEGEDLLDKNYKILTKNIDAEVLSKVQILDNFEDNPIMKKVMQTSDKVALNLKLDENKKNIWFGNINFGGGLGRDFRFQESFTLGLLKKKIKLFYLGDFNNLGNKATDQIEGNQNSNELFGEDRIEHTTQNFYTNEIRENNSFSNSQSTFNKAFFNSLSLNTKIQNRLKIRATAYFANDIQKQNNFKNTQYNIGENPIEISENNYERSRKTLSSGEVELKYFNGKNSYLRNLLIVKTNPYRFRNHLRYNNSKEIGQSVRGEQKTIFNHFNYTQKLTNNTLLNTYLYYGYDNVKQRSTISSELLNNYLDLSSSDTLQQTENNTINYIGLKPTLIYKTGKIENAFAVNFEHSKETINENILSRSATLEDSLINDLVWRQNAVIIENNFRYRFNSKISLTANLNYLISRSKINSDKETIKALRPKAILNYKTDKIGKFILSYSINNERPEISKFLGNYFLEDYRAFSRGKGYNGLLKNQNLSFSHNLFNDLKRFSLSTTFSYTKAKKAYTSNNTITESFSFLNYILRDGGENYFFNSSLVNYFKKLKLVTEFETDQNWNKMPVKLNTAKFNTLNNYMGKYAFSGLTYFNFPLNFDFGISYTYSQSKYLNNTVNSEVKKAHINLNAKLSSELLVELKNDFYDVENAFYSFMNFSINYTPNQSALSFRLLINNILNEKEYKALKIDNYTSNTTIYNLVPRYFLISGKYRF</sequence>
<dbReference type="Pfam" id="PF13715">
    <property type="entry name" value="CarbopepD_reg_2"/>
    <property type="match status" value="1"/>
</dbReference>
<dbReference type="InterPro" id="IPR008969">
    <property type="entry name" value="CarboxyPept-like_regulatory"/>
</dbReference>
<organism evidence="1 2">
    <name type="scientific">Mesonia ostreae</name>
    <dbReference type="NCBI Taxonomy" id="861110"/>
    <lineage>
        <taxon>Bacteria</taxon>
        <taxon>Pseudomonadati</taxon>
        <taxon>Bacteroidota</taxon>
        <taxon>Flavobacteriia</taxon>
        <taxon>Flavobacteriales</taxon>
        <taxon>Flavobacteriaceae</taxon>
        <taxon>Mesonia</taxon>
    </lineage>
</organism>
<dbReference type="SUPFAM" id="SSF49464">
    <property type="entry name" value="Carboxypeptidase regulatory domain-like"/>
    <property type="match status" value="1"/>
</dbReference>